<dbReference type="RefSeq" id="WP_209764272.1">
    <property type="nucleotide sequence ID" value="NZ_JAGINP010000002.1"/>
</dbReference>
<dbReference type="EMBL" id="JAGINP010000002">
    <property type="protein sequence ID" value="MBP2291040.1"/>
    <property type="molecule type" value="Genomic_DNA"/>
</dbReference>
<evidence type="ECO:0000313" key="2">
    <source>
        <dbReference type="Proteomes" id="UP000781958"/>
    </source>
</evidence>
<dbReference type="Proteomes" id="UP000781958">
    <property type="component" value="Unassembled WGS sequence"/>
</dbReference>
<proteinExistence type="predicted"/>
<evidence type="ECO:0000313" key="1">
    <source>
        <dbReference type="EMBL" id="MBP2291040.1"/>
    </source>
</evidence>
<evidence type="ECO:0008006" key="3">
    <source>
        <dbReference type="Google" id="ProtNLM"/>
    </source>
</evidence>
<name>A0ABS4SI00_9PROT</name>
<reference evidence="1 2" key="1">
    <citation type="submission" date="2021-03" db="EMBL/GenBank/DDBJ databases">
        <title>Genomic Encyclopedia of Type Strains, Phase III (KMG-III): the genomes of soil and plant-associated and newly described type strains.</title>
        <authorList>
            <person name="Whitman W."/>
        </authorList>
    </citation>
    <scope>NUCLEOTIDE SEQUENCE [LARGE SCALE GENOMIC DNA]</scope>
    <source>
        <strain evidence="1 2">IMMIB AFH-6</strain>
    </source>
</reference>
<keyword evidence="2" id="KW-1185">Reference proteome</keyword>
<comment type="caution">
    <text evidence="1">The sequence shown here is derived from an EMBL/GenBank/DDBJ whole genome shotgun (WGS) entry which is preliminary data.</text>
</comment>
<accession>A0ABS4SI00</accession>
<dbReference type="Pfam" id="PF03864">
    <property type="entry name" value="Phage_cap_E"/>
    <property type="match status" value="1"/>
</dbReference>
<gene>
    <name evidence="1" type="ORF">J2851_000782</name>
</gene>
<organism evidence="1 2">
    <name type="scientific">Azospirillum rugosum</name>
    <dbReference type="NCBI Taxonomy" id="416170"/>
    <lineage>
        <taxon>Bacteria</taxon>
        <taxon>Pseudomonadati</taxon>
        <taxon>Pseudomonadota</taxon>
        <taxon>Alphaproteobacteria</taxon>
        <taxon>Rhodospirillales</taxon>
        <taxon>Azospirillaceae</taxon>
        <taxon>Azospirillum</taxon>
    </lineage>
</organism>
<sequence>MGISIPQISMQNLFIGRAFDVMTLTTAVNNVPYTPQFLGSLGDDLFLSEGVRTTDIAIQETNGNLEVIKTSERGAPAEQSTNPKRNLRKASTVRIAKQAHVNADEVQNALGDAALTGTPQLQTLEALINERAEGAFGLRAQVELTHEYHRLGGIKGVVLDKDGAELYDWYNFFGISPLADHTTNFGALTTDGGTFEQECMQLVREMTTELEGLPIVSMQPVVLCGDNYYDRVYTNKEVKAARKNRDAGRGGDVFEKSKAFSSFSFGGITFANYRGTKDGKVGIGKDEGRMFPLGVKGLFQMLFGPPDLLGMANFKGLPIYMYMPPEEQTIRRATVEAQSDPLTLCVRPRALRRLKHEATPADPE</sequence>
<protein>
    <recommendedName>
        <fullName evidence="3">Phage major capsid protein E</fullName>
    </recommendedName>
</protein>
<dbReference type="InterPro" id="IPR005564">
    <property type="entry name" value="Major_capsid_GpE"/>
</dbReference>